<dbReference type="EMBL" id="AWUE01018180">
    <property type="protein sequence ID" value="OMO82002.1"/>
    <property type="molecule type" value="Genomic_DNA"/>
</dbReference>
<gene>
    <name evidence="3" type="ORF">COLO4_23306</name>
</gene>
<feature type="coiled-coil region" evidence="1">
    <location>
        <begin position="142"/>
        <end position="169"/>
    </location>
</feature>
<evidence type="ECO:0000256" key="2">
    <source>
        <dbReference type="SAM" id="MobiDB-lite"/>
    </source>
</evidence>
<accession>A0A1R3IHE4</accession>
<protein>
    <submittedName>
        <fullName evidence="3">Uncharacterized protein</fullName>
    </submittedName>
</protein>
<sequence length="215" mass="23720">MCGGAIIAEFIPPRNRGRRVTASDIWPDSPFSKFNGFSSDLSQPDHDDSLSHFKRSQPQPSPNPNPNISVYQQPARNSHLNGYGFNYDLNEIGGYATDPIVISGEENSGSGSEGAYSVNQNLNFCYTPVKAEEEEKREEPVNKVAAVEVQEEANEVQKLSEELMAYENFMKFYQLPYLDGQSPTQNAVAPQESVVGELWSFDDDGVAVPVTSTAM</sequence>
<organism evidence="3 4">
    <name type="scientific">Corchorus olitorius</name>
    <dbReference type="NCBI Taxonomy" id="93759"/>
    <lineage>
        <taxon>Eukaryota</taxon>
        <taxon>Viridiplantae</taxon>
        <taxon>Streptophyta</taxon>
        <taxon>Embryophyta</taxon>
        <taxon>Tracheophyta</taxon>
        <taxon>Spermatophyta</taxon>
        <taxon>Magnoliopsida</taxon>
        <taxon>eudicotyledons</taxon>
        <taxon>Gunneridae</taxon>
        <taxon>Pentapetalae</taxon>
        <taxon>rosids</taxon>
        <taxon>malvids</taxon>
        <taxon>Malvales</taxon>
        <taxon>Malvaceae</taxon>
        <taxon>Grewioideae</taxon>
        <taxon>Apeibeae</taxon>
        <taxon>Corchorus</taxon>
    </lineage>
</organism>
<proteinExistence type="predicted"/>
<dbReference type="AlphaFoldDB" id="A0A1R3IHE4"/>
<dbReference type="Proteomes" id="UP000187203">
    <property type="component" value="Unassembled WGS sequence"/>
</dbReference>
<keyword evidence="1" id="KW-0175">Coiled coil</keyword>
<evidence type="ECO:0000313" key="4">
    <source>
        <dbReference type="Proteomes" id="UP000187203"/>
    </source>
</evidence>
<keyword evidence="4" id="KW-1185">Reference proteome</keyword>
<dbReference type="OrthoDB" id="1930411at2759"/>
<evidence type="ECO:0000313" key="3">
    <source>
        <dbReference type="EMBL" id="OMO82002.1"/>
    </source>
</evidence>
<evidence type="ECO:0000256" key="1">
    <source>
        <dbReference type="SAM" id="Coils"/>
    </source>
</evidence>
<name>A0A1R3IHE4_9ROSI</name>
<reference evidence="4" key="1">
    <citation type="submission" date="2013-09" db="EMBL/GenBank/DDBJ databases">
        <title>Corchorus olitorius genome sequencing.</title>
        <authorList>
            <person name="Alam M."/>
            <person name="Haque M.S."/>
            <person name="Islam M.S."/>
            <person name="Emdad E.M."/>
            <person name="Islam M.M."/>
            <person name="Ahmed B."/>
            <person name="Halim A."/>
            <person name="Hossen Q.M.M."/>
            <person name="Hossain M.Z."/>
            <person name="Ahmed R."/>
            <person name="Khan M.M."/>
            <person name="Islam R."/>
            <person name="Rashid M.M."/>
            <person name="Khan S.A."/>
            <person name="Rahman M.S."/>
            <person name="Alam M."/>
            <person name="Yahiya A.S."/>
            <person name="Khan M.S."/>
            <person name="Azam M.S."/>
            <person name="Haque T."/>
            <person name="Lashkar M.Z.H."/>
            <person name="Akhand A.I."/>
            <person name="Morshed G."/>
            <person name="Roy S."/>
            <person name="Uddin K.S."/>
            <person name="Rabeya T."/>
            <person name="Hossain A.S."/>
            <person name="Chowdhury A."/>
            <person name="Snigdha A.R."/>
            <person name="Mortoza M.S."/>
            <person name="Matin S.A."/>
            <person name="Hoque S.M.E."/>
            <person name="Islam M.K."/>
            <person name="Roy D.K."/>
            <person name="Haider R."/>
            <person name="Moosa M.M."/>
            <person name="Elias S.M."/>
            <person name="Hasan A.M."/>
            <person name="Jahan S."/>
            <person name="Shafiuddin M."/>
            <person name="Mahmood N."/>
            <person name="Shommy N.S."/>
        </authorList>
    </citation>
    <scope>NUCLEOTIDE SEQUENCE [LARGE SCALE GENOMIC DNA]</scope>
    <source>
        <strain evidence="4">cv. O-4</strain>
    </source>
</reference>
<feature type="region of interest" description="Disordered" evidence="2">
    <location>
        <begin position="36"/>
        <end position="72"/>
    </location>
</feature>
<dbReference type="STRING" id="93759.A0A1R3IHE4"/>
<comment type="caution">
    <text evidence="3">The sequence shown here is derived from an EMBL/GenBank/DDBJ whole genome shotgun (WGS) entry which is preliminary data.</text>
</comment>